<evidence type="ECO:0000259" key="3">
    <source>
        <dbReference type="Pfam" id="PF20151"/>
    </source>
</evidence>
<feature type="domain" description="DUF6533" evidence="3">
    <location>
        <begin position="25"/>
        <end position="69"/>
    </location>
</feature>
<keyword evidence="2" id="KW-0812">Transmembrane</keyword>
<feature type="transmembrane region" description="Helical" evidence="2">
    <location>
        <begin position="141"/>
        <end position="163"/>
    </location>
</feature>
<keyword evidence="2" id="KW-1133">Transmembrane helix</keyword>
<sequence length="320" mass="35640">MDLDPQQYAALVASKMGEMYTANFCAVAAATLLFYDFFLTLGDEIKCVWKGKFSGVTVLFVLNRYVTIVYRALMLIQLMPWNTNALTEAQADTVDIDSFSIFNRVFAMTADAIILILTWIRTAGIMRTFKLKVKTSLGLMLLRDGTIFFVFLLTLNAINLVAIKAQRFGAVPAISDVVTSILISRFLLNLRGVYVVNEIVTSSSFHPSRMSDVRFADSITGNLGAPLVFAKPRARGAEDDDDEREEIFARDPILVGIPHHLEPGGTDVLPILAAHNQHGRNRTESTTLDDNTVNTFEVHKSEDEDDRSDDGSRFRGFELV</sequence>
<organism evidence="4 5">
    <name type="scientific">Steccherinum ochraceum</name>
    <dbReference type="NCBI Taxonomy" id="92696"/>
    <lineage>
        <taxon>Eukaryota</taxon>
        <taxon>Fungi</taxon>
        <taxon>Dikarya</taxon>
        <taxon>Basidiomycota</taxon>
        <taxon>Agaricomycotina</taxon>
        <taxon>Agaricomycetes</taxon>
        <taxon>Polyporales</taxon>
        <taxon>Steccherinaceae</taxon>
        <taxon>Steccherinum</taxon>
    </lineage>
</organism>
<accession>A0A4R0R9V6</accession>
<feature type="transmembrane region" description="Helical" evidence="2">
    <location>
        <begin position="20"/>
        <end position="41"/>
    </location>
</feature>
<dbReference type="OrthoDB" id="2803865at2759"/>
<feature type="transmembrane region" description="Helical" evidence="2">
    <location>
        <begin position="101"/>
        <end position="120"/>
    </location>
</feature>
<evidence type="ECO:0000256" key="1">
    <source>
        <dbReference type="SAM" id="MobiDB-lite"/>
    </source>
</evidence>
<evidence type="ECO:0000313" key="4">
    <source>
        <dbReference type="EMBL" id="TCD64640.1"/>
    </source>
</evidence>
<dbReference type="AlphaFoldDB" id="A0A4R0R9V6"/>
<dbReference type="Proteomes" id="UP000292702">
    <property type="component" value="Unassembled WGS sequence"/>
</dbReference>
<feature type="compositionally biased region" description="Polar residues" evidence="1">
    <location>
        <begin position="284"/>
        <end position="295"/>
    </location>
</feature>
<gene>
    <name evidence="4" type="ORF">EIP91_003842</name>
</gene>
<protein>
    <recommendedName>
        <fullName evidence="3">DUF6533 domain-containing protein</fullName>
    </recommendedName>
</protein>
<keyword evidence="2" id="KW-0472">Membrane</keyword>
<proteinExistence type="predicted"/>
<feature type="compositionally biased region" description="Basic and acidic residues" evidence="1">
    <location>
        <begin position="309"/>
        <end position="320"/>
    </location>
</feature>
<evidence type="ECO:0000256" key="2">
    <source>
        <dbReference type="SAM" id="Phobius"/>
    </source>
</evidence>
<feature type="region of interest" description="Disordered" evidence="1">
    <location>
        <begin position="277"/>
        <end position="320"/>
    </location>
</feature>
<evidence type="ECO:0000313" key="5">
    <source>
        <dbReference type="Proteomes" id="UP000292702"/>
    </source>
</evidence>
<reference evidence="4 5" key="1">
    <citation type="submission" date="2018-11" db="EMBL/GenBank/DDBJ databases">
        <title>Genome assembly of Steccherinum ochraceum LE-BIN_3174, the white-rot fungus of the Steccherinaceae family (The Residual Polyporoid clade, Polyporales, Basidiomycota).</title>
        <authorList>
            <person name="Fedorova T.V."/>
            <person name="Glazunova O.A."/>
            <person name="Landesman E.O."/>
            <person name="Moiseenko K.V."/>
            <person name="Psurtseva N.V."/>
            <person name="Savinova O.S."/>
            <person name="Shakhova N.V."/>
            <person name="Tyazhelova T.V."/>
            <person name="Vasina D.V."/>
        </authorList>
    </citation>
    <scope>NUCLEOTIDE SEQUENCE [LARGE SCALE GENOMIC DNA]</scope>
    <source>
        <strain evidence="4 5">LE-BIN_3174</strain>
    </source>
</reference>
<keyword evidence="5" id="KW-1185">Reference proteome</keyword>
<name>A0A4R0R9V6_9APHY</name>
<dbReference type="Pfam" id="PF20151">
    <property type="entry name" value="DUF6533"/>
    <property type="match status" value="1"/>
</dbReference>
<comment type="caution">
    <text evidence="4">The sequence shown here is derived from an EMBL/GenBank/DDBJ whole genome shotgun (WGS) entry which is preliminary data.</text>
</comment>
<dbReference type="EMBL" id="RWJN01000224">
    <property type="protein sequence ID" value="TCD64640.1"/>
    <property type="molecule type" value="Genomic_DNA"/>
</dbReference>
<feature type="transmembrane region" description="Helical" evidence="2">
    <location>
        <begin position="53"/>
        <end position="73"/>
    </location>
</feature>
<dbReference type="InterPro" id="IPR045340">
    <property type="entry name" value="DUF6533"/>
</dbReference>